<feature type="transmembrane region" description="Helical" evidence="1">
    <location>
        <begin position="459"/>
        <end position="480"/>
    </location>
</feature>
<dbReference type="Proteomes" id="UP000006253">
    <property type="component" value="Unassembled WGS sequence"/>
</dbReference>
<protein>
    <submittedName>
        <fullName evidence="2">Putative membrane protein</fullName>
    </submittedName>
</protein>
<feature type="transmembrane region" description="Helical" evidence="1">
    <location>
        <begin position="343"/>
        <end position="361"/>
    </location>
</feature>
<feature type="transmembrane region" description="Helical" evidence="1">
    <location>
        <begin position="258"/>
        <end position="282"/>
    </location>
</feature>
<name>A0A0E2B5W0_9LEPT</name>
<proteinExistence type="predicted"/>
<feature type="transmembrane region" description="Helical" evidence="1">
    <location>
        <begin position="215"/>
        <end position="246"/>
    </location>
</feature>
<accession>A0A0E2B5W0</accession>
<feature type="transmembrane region" description="Helical" evidence="1">
    <location>
        <begin position="102"/>
        <end position="124"/>
    </location>
</feature>
<gene>
    <name evidence="2" type="ORF">LEP1GSC081_2635</name>
</gene>
<dbReference type="RefSeq" id="WP_004764676.1">
    <property type="nucleotide sequence ID" value="NZ_AHMY02000022.1"/>
</dbReference>
<evidence type="ECO:0000313" key="3">
    <source>
        <dbReference type="Proteomes" id="UP000006253"/>
    </source>
</evidence>
<keyword evidence="1" id="KW-1133">Transmembrane helix</keyword>
<evidence type="ECO:0000256" key="1">
    <source>
        <dbReference type="SAM" id="Phobius"/>
    </source>
</evidence>
<feature type="transmembrane region" description="Helical" evidence="1">
    <location>
        <begin position="161"/>
        <end position="177"/>
    </location>
</feature>
<organism evidence="2 3">
    <name type="scientific">Leptospira kirschneri str. H1</name>
    <dbReference type="NCBI Taxonomy" id="1049966"/>
    <lineage>
        <taxon>Bacteria</taxon>
        <taxon>Pseudomonadati</taxon>
        <taxon>Spirochaetota</taxon>
        <taxon>Spirochaetia</taxon>
        <taxon>Leptospirales</taxon>
        <taxon>Leptospiraceae</taxon>
        <taxon>Leptospira</taxon>
    </lineage>
</organism>
<evidence type="ECO:0000313" key="2">
    <source>
        <dbReference type="EMBL" id="EKO16705.1"/>
    </source>
</evidence>
<feature type="transmembrane region" description="Helical" evidence="1">
    <location>
        <begin position="397"/>
        <end position="417"/>
    </location>
</feature>
<dbReference type="EMBL" id="AHMY02000022">
    <property type="protein sequence ID" value="EKO16705.1"/>
    <property type="molecule type" value="Genomic_DNA"/>
</dbReference>
<keyword evidence="1" id="KW-0472">Membrane</keyword>
<sequence>MRKIFLILILSLPVLYYITTILSWEKKKKIPITGDEPHYLMISESILKDWDFDLRNNYEEDRVVKKIIGPVDVENHTIEKNGKYYSIHSIGISYIVSIGYSIYGIVGARISLALLAGILPFLFYQLGKTFQFSGTEATAIAVLYSISLPFPLAAGQIFPDLPTGILFILVFTILLKIDSKTCRDILKPNTYLPPPEVFKKNLTSKFKKIFENQNILIFVCGLAIGSLIWFHVKNLPIITLILFWILIDKKLNLKSKGILLGTSLFFILSLLICNFIWFQSIFGPYGKTNSPPTFELNFSHWITVFLGLFMDRNQGLFFQNPMIWLQGIIGFLLLIRDTNSRKIGVLLLLVLVLQLGLNAGHPCSYGCLALPGRFQWSAAVLFFLPVLCGWKMLSKQITWKIFILYVIYQIWIGKYWFDHTASLYHLMEPDSNKRFGFFPKGILTYLPSWTDPNLSWKDLLNWTWIGIFLMPILILSYLWLWNNRKSPKV</sequence>
<comment type="caution">
    <text evidence="2">The sequence shown here is derived from an EMBL/GenBank/DDBJ whole genome shotgun (WGS) entry which is preliminary data.</text>
</comment>
<dbReference type="AlphaFoldDB" id="A0A0E2B5W0"/>
<keyword evidence="1" id="KW-0812">Transmembrane</keyword>
<reference evidence="2 3" key="1">
    <citation type="submission" date="2012-10" db="EMBL/GenBank/DDBJ databases">
        <authorList>
            <person name="Harkins D.M."/>
            <person name="Durkin A.S."/>
            <person name="Brinkac L.M."/>
            <person name="Selengut J.D."/>
            <person name="Sanka R."/>
            <person name="DePew J."/>
            <person name="Purushe J."/>
            <person name="Peacock S.J."/>
            <person name="Thaipadungpanit J."/>
            <person name="Wuthiekanun V.W."/>
            <person name="Day N.P."/>
            <person name="Vinetz J.M."/>
            <person name="Sutton G.G."/>
            <person name="Nelson W.C."/>
            <person name="Fouts D.E."/>
        </authorList>
    </citation>
    <scope>NUCLEOTIDE SEQUENCE [LARGE SCALE GENOMIC DNA]</scope>
    <source>
        <strain evidence="2 3">H1</strain>
    </source>
</reference>
<feature type="transmembrane region" description="Helical" evidence="1">
    <location>
        <begin position="373"/>
        <end position="390"/>
    </location>
</feature>